<sequence>MARRVYLHIGLPKTGTTSVQDTLWDNRHVLAPSGVYFPGYIVEAHYHAAIDLQNERYHEWLKPLSVRAWDRLVADIRAWPDTSVVSCELLATATSAEIERALSSLAFAEVHVICTARDLARQIPSAWQEYIKTGHTITLPELLQAVRTGEPAETSELFWDYQDLPQILRRWAANLPPERVHVVTVPQAGPGVWPRFASVIGVDPDRITRRLRYNTSMGAVETELLRRLNAALDMEWHHYAAVVKDQLARDILALRPDPHRITLPADDVLWLRKRAYQFVDEIREAGYHVVGDLDELVPEEPLHDNGFPAPADADMLDVAVSVLARMLPRVPHQWPRQPRRLKETLVELSERNPHAMTLRRLFWKGKARAFSARARARRS</sequence>
<dbReference type="EMBL" id="BJFL01000008">
    <property type="protein sequence ID" value="GDY30649.1"/>
    <property type="molecule type" value="Genomic_DNA"/>
</dbReference>
<dbReference type="InterPro" id="IPR027417">
    <property type="entry name" value="P-loop_NTPase"/>
</dbReference>
<accession>A0A4D4J883</accession>
<keyword evidence="2" id="KW-1185">Reference proteome</keyword>
<protein>
    <recommendedName>
        <fullName evidence="3">Sulfotransferase family protein</fullName>
    </recommendedName>
</protein>
<gene>
    <name evidence="1" type="ORF">GTS_22820</name>
</gene>
<name>A0A4D4J883_9PSEU</name>
<comment type="caution">
    <text evidence="1">The sequence shown here is derived from an EMBL/GenBank/DDBJ whole genome shotgun (WGS) entry which is preliminary data.</text>
</comment>
<dbReference type="SUPFAM" id="SSF52540">
    <property type="entry name" value="P-loop containing nucleoside triphosphate hydrolases"/>
    <property type="match status" value="1"/>
</dbReference>
<proteinExistence type="predicted"/>
<organism evidence="1 2">
    <name type="scientific">Gandjariella thermophila</name>
    <dbReference type="NCBI Taxonomy" id="1931992"/>
    <lineage>
        <taxon>Bacteria</taxon>
        <taxon>Bacillati</taxon>
        <taxon>Actinomycetota</taxon>
        <taxon>Actinomycetes</taxon>
        <taxon>Pseudonocardiales</taxon>
        <taxon>Pseudonocardiaceae</taxon>
        <taxon>Gandjariella</taxon>
    </lineage>
</organism>
<evidence type="ECO:0000313" key="1">
    <source>
        <dbReference type="EMBL" id="GDY30649.1"/>
    </source>
</evidence>
<reference evidence="2" key="1">
    <citation type="submission" date="2019-04" db="EMBL/GenBank/DDBJ databases">
        <title>Draft genome sequence of Pseudonocardiaceae bacterium SL3-2-4.</title>
        <authorList>
            <person name="Ningsih F."/>
            <person name="Yokota A."/>
            <person name="Sakai Y."/>
            <person name="Nanatani K."/>
            <person name="Yabe S."/>
            <person name="Oetari A."/>
            <person name="Sjamsuridzal W."/>
        </authorList>
    </citation>
    <scope>NUCLEOTIDE SEQUENCE [LARGE SCALE GENOMIC DNA]</scope>
    <source>
        <strain evidence="2">SL3-2-4</strain>
    </source>
</reference>
<dbReference type="AlphaFoldDB" id="A0A4D4J883"/>
<dbReference type="Gene3D" id="3.40.50.300">
    <property type="entry name" value="P-loop containing nucleotide triphosphate hydrolases"/>
    <property type="match status" value="1"/>
</dbReference>
<dbReference type="OrthoDB" id="5144031at2"/>
<dbReference type="Proteomes" id="UP000298860">
    <property type="component" value="Unassembled WGS sequence"/>
</dbReference>
<dbReference type="RefSeq" id="WP_137813743.1">
    <property type="nucleotide sequence ID" value="NZ_BJFL01000008.1"/>
</dbReference>
<evidence type="ECO:0000313" key="2">
    <source>
        <dbReference type="Proteomes" id="UP000298860"/>
    </source>
</evidence>
<evidence type="ECO:0008006" key="3">
    <source>
        <dbReference type="Google" id="ProtNLM"/>
    </source>
</evidence>